<evidence type="ECO:0000313" key="2">
    <source>
        <dbReference type="EMBL" id="KAG0447821.1"/>
    </source>
</evidence>
<proteinExistence type="predicted"/>
<dbReference type="Proteomes" id="UP000639772">
    <property type="component" value="Unassembled WGS sequence"/>
</dbReference>
<organism evidence="3 4">
    <name type="scientific">Vanilla planifolia</name>
    <name type="common">Vanilla</name>
    <dbReference type="NCBI Taxonomy" id="51239"/>
    <lineage>
        <taxon>Eukaryota</taxon>
        <taxon>Viridiplantae</taxon>
        <taxon>Streptophyta</taxon>
        <taxon>Embryophyta</taxon>
        <taxon>Tracheophyta</taxon>
        <taxon>Spermatophyta</taxon>
        <taxon>Magnoliopsida</taxon>
        <taxon>Liliopsida</taxon>
        <taxon>Asparagales</taxon>
        <taxon>Orchidaceae</taxon>
        <taxon>Vanilloideae</taxon>
        <taxon>Vanilleae</taxon>
        <taxon>Vanilla</taxon>
    </lineage>
</organism>
<evidence type="ECO:0000256" key="1">
    <source>
        <dbReference type="SAM" id="MobiDB-lite"/>
    </source>
</evidence>
<sequence length="139" mass="15354">MSRWRTTPPLGRPKRLISSFSRRRPNPWSLSSAADQIPGSRKLRAGWRAPFQQRENLGHVVGSGCSGPPIGSSRPIHPRHLSGRRALFFFTGPSTGYIQNPRRPFGKTLTAALSQRWSTLVDLAETSMSPAPTTSFSTN</sequence>
<reference evidence="4 5" key="1">
    <citation type="journal article" date="2020" name="Nat. Food">
        <title>A phased Vanilla planifolia genome enables genetic improvement of flavour and production.</title>
        <authorList>
            <person name="Hasing T."/>
            <person name="Tang H."/>
            <person name="Brym M."/>
            <person name="Khazi F."/>
            <person name="Huang T."/>
            <person name="Chambers A.H."/>
        </authorList>
    </citation>
    <scope>NUCLEOTIDE SEQUENCE [LARGE SCALE GENOMIC DNA]</scope>
    <source>
        <tissue evidence="3">Leaf</tissue>
    </source>
</reference>
<accession>A0A835U4C4</accession>
<dbReference type="EMBL" id="JADCNL010000412">
    <property type="protein sequence ID" value="KAG0447892.1"/>
    <property type="molecule type" value="Genomic_DNA"/>
</dbReference>
<dbReference type="EMBL" id="JADCNM010000413">
    <property type="protein sequence ID" value="KAG0447821.1"/>
    <property type="molecule type" value="Genomic_DNA"/>
</dbReference>
<name>A0A835U4C4_VANPL</name>
<evidence type="ECO:0000313" key="4">
    <source>
        <dbReference type="Proteomes" id="UP000636800"/>
    </source>
</evidence>
<evidence type="ECO:0000313" key="5">
    <source>
        <dbReference type="Proteomes" id="UP000639772"/>
    </source>
</evidence>
<comment type="caution">
    <text evidence="3">The sequence shown here is derived from an EMBL/GenBank/DDBJ whole genome shotgun (WGS) entry which is preliminary data.</text>
</comment>
<feature type="region of interest" description="Disordered" evidence="1">
    <location>
        <begin position="58"/>
        <end position="77"/>
    </location>
</feature>
<protein>
    <submittedName>
        <fullName evidence="3">Uncharacterized protein</fullName>
    </submittedName>
</protein>
<gene>
    <name evidence="3" type="ORF">HPP92_028117</name>
    <name evidence="2" type="ORF">HPP92_028138</name>
</gene>
<feature type="compositionally biased region" description="Low complexity" evidence="1">
    <location>
        <begin position="62"/>
        <end position="75"/>
    </location>
</feature>
<dbReference type="Proteomes" id="UP000636800">
    <property type="component" value="Unassembled WGS sequence"/>
</dbReference>
<evidence type="ECO:0000313" key="3">
    <source>
        <dbReference type="EMBL" id="KAG0447892.1"/>
    </source>
</evidence>
<feature type="region of interest" description="Disordered" evidence="1">
    <location>
        <begin position="1"/>
        <end position="35"/>
    </location>
</feature>
<keyword evidence="4" id="KW-1185">Reference proteome</keyword>
<dbReference type="AlphaFoldDB" id="A0A835U4C4"/>